<dbReference type="RefSeq" id="WP_084537049.1">
    <property type="nucleotide sequence ID" value="NZ_FRDA01000002.1"/>
</dbReference>
<dbReference type="GO" id="GO:0015562">
    <property type="term" value="F:efflux transmembrane transporter activity"/>
    <property type="evidence" value="ECO:0007669"/>
    <property type="project" value="TreeGrafter"/>
</dbReference>
<keyword evidence="3" id="KW-0813">Transport</keyword>
<dbReference type="Gene3D" id="2.40.50.100">
    <property type="match status" value="1"/>
</dbReference>
<gene>
    <name evidence="9" type="ORF">SAMN05216593_102447</name>
</gene>
<sequence>MIFSCADLVRRLALACKTSRPTHLPPFQYRLPFSCTLALTLTLSACSAGTPPEKRPVRVAVQTVHAQDIATRVVLSGDIQARKVTDQSFRVSGKLVKRFVDVGDRVKANQVLARLDPREQRTGLESANADVAVRESRLHLAEQNYQRQQRLLPKGYTNLSEYQQAHANLQSARADLAAFKAQQASAREQVGHTELIAVADGVITARHAEEGQVVQAAAPVFSLAHDGEREAVFAAYESLLSTDRIGDKVVISPVGQPGVELAGRIREITPIVSATSGTLRVRIALPNSTAVPELGTVVSARLENLAQRAFILPWSALTRTQGQPAVWRVDEQSRVALRNVRVLRYEQGQVLVSEGLSEGDQVVSQGLQFLYAGQKVEVAGQDSRKAIALATSEPQP</sequence>
<organism evidence="9 10">
    <name type="scientific">Pseudomonas asturiensis</name>
    <dbReference type="NCBI Taxonomy" id="1190415"/>
    <lineage>
        <taxon>Bacteria</taxon>
        <taxon>Pseudomonadati</taxon>
        <taxon>Pseudomonadota</taxon>
        <taxon>Gammaproteobacteria</taxon>
        <taxon>Pseudomonadales</taxon>
        <taxon>Pseudomonadaceae</taxon>
        <taxon>Pseudomonas</taxon>
    </lineage>
</organism>
<dbReference type="AlphaFoldDB" id="A0A1M7KXD5"/>
<dbReference type="Pfam" id="PF25967">
    <property type="entry name" value="RND-MFP_C"/>
    <property type="match status" value="1"/>
</dbReference>
<dbReference type="SUPFAM" id="SSF111369">
    <property type="entry name" value="HlyD-like secretion proteins"/>
    <property type="match status" value="1"/>
</dbReference>
<keyword evidence="4 5" id="KW-0175">Coiled coil</keyword>
<dbReference type="OrthoDB" id="9806939at2"/>
<feature type="domain" description="Multidrug resistance protein MdtA-like barrel-sandwich hybrid" evidence="6">
    <location>
        <begin position="90"/>
        <end position="219"/>
    </location>
</feature>
<dbReference type="Gene3D" id="1.10.287.470">
    <property type="entry name" value="Helix hairpin bin"/>
    <property type="match status" value="1"/>
</dbReference>
<feature type="domain" description="CusB-like beta-barrel" evidence="7">
    <location>
        <begin position="233"/>
        <end position="290"/>
    </location>
</feature>
<feature type="domain" description="Multidrug resistance protein MdtA-like C-terminal permuted SH3" evidence="8">
    <location>
        <begin position="309"/>
        <end position="368"/>
    </location>
</feature>
<evidence type="ECO:0000313" key="10">
    <source>
        <dbReference type="Proteomes" id="UP000183983"/>
    </source>
</evidence>
<dbReference type="NCBIfam" id="TIGR01730">
    <property type="entry name" value="RND_mfp"/>
    <property type="match status" value="1"/>
</dbReference>
<dbReference type="PANTHER" id="PTHR30469">
    <property type="entry name" value="MULTIDRUG RESISTANCE PROTEIN MDTA"/>
    <property type="match status" value="1"/>
</dbReference>
<evidence type="ECO:0000256" key="2">
    <source>
        <dbReference type="ARBA" id="ARBA00009477"/>
    </source>
</evidence>
<dbReference type="InterPro" id="IPR058792">
    <property type="entry name" value="Beta-barrel_RND_2"/>
</dbReference>
<evidence type="ECO:0000256" key="4">
    <source>
        <dbReference type="ARBA" id="ARBA00023054"/>
    </source>
</evidence>
<name>A0A1M7KXD5_9PSED</name>
<proteinExistence type="inferred from homology"/>
<dbReference type="STRING" id="1190415.SAMN05216593_102447"/>
<evidence type="ECO:0000256" key="3">
    <source>
        <dbReference type="ARBA" id="ARBA00022448"/>
    </source>
</evidence>
<reference evidence="9 10" key="1">
    <citation type="submission" date="2016-11" db="EMBL/GenBank/DDBJ databases">
        <authorList>
            <person name="Jaros S."/>
            <person name="Januszkiewicz K."/>
            <person name="Wedrychowicz H."/>
        </authorList>
    </citation>
    <scope>NUCLEOTIDE SEQUENCE [LARGE SCALE GENOMIC DNA]</scope>
    <source>
        <strain evidence="9 10">LMG 26898</strain>
    </source>
</reference>
<evidence type="ECO:0000259" key="7">
    <source>
        <dbReference type="Pfam" id="PF25954"/>
    </source>
</evidence>
<comment type="subcellular location">
    <subcellularLocation>
        <location evidence="1">Cell envelope</location>
    </subcellularLocation>
</comment>
<dbReference type="EMBL" id="FRDA01000002">
    <property type="protein sequence ID" value="SHM70229.1"/>
    <property type="molecule type" value="Genomic_DNA"/>
</dbReference>
<dbReference type="Pfam" id="PF25917">
    <property type="entry name" value="BSH_RND"/>
    <property type="match status" value="1"/>
</dbReference>
<protein>
    <submittedName>
        <fullName evidence="9">RND family efflux transporter, MFP subunit</fullName>
    </submittedName>
</protein>
<evidence type="ECO:0000259" key="6">
    <source>
        <dbReference type="Pfam" id="PF25917"/>
    </source>
</evidence>
<feature type="coiled-coil region" evidence="5">
    <location>
        <begin position="162"/>
        <end position="189"/>
    </location>
</feature>
<dbReference type="Gene3D" id="2.40.420.20">
    <property type="match status" value="1"/>
</dbReference>
<evidence type="ECO:0000313" key="9">
    <source>
        <dbReference type="EMBL" id="SHM70229.1"/>
    </source>
</evidence>
<dbReference type="PANTHER" id="PTHR30469:SF18">
    <property type="entry name" value="RESISTANCE-NODULATION-CELL DIVISION (RND) EFFLUX MEMBRANE FUSION PROTEIN-RELATED"/>
    <property type="match status" value="1"/>
</dbReference>
<dbReference type="InterPro" id="IPR058625">
    <property type="entry name" value="MdtA-like_BSH"/>
</dbReference>
<dbReference type="GO" id="GO:1990281">
    <property type="term" value="C:efflux pump complex"/>
    <property type="evidence" value="ECO:0007669"/>
    <property type="project" value="TreeGrafter"/>
</dbReference>
<accession>A0A1M7KXD5</accession>
<evidence type="ECO:0000256" key="1">
    <source>
        <dbReference type="ARBA" id="ARBA00004196"/>
    </source>
</evidence>
<dbReference type="InterPro" id="IPR006143">
    <property type="entry name" value="RND_pump_MFP"/>
</dbReference>
<dbReference type="InterPro" id="IPR058627">
    <property type="entry name" value="MdtA-like_C"/>
</dbReference>
<evidence type="ECO:0000259" key="8">
    <source>
        <dbReference type="Pfam" id="PF25967"/>
    </source>
</evidence>
<dbReference type="Proteomes" id="UP000183983">
    <property type="component" value="Unassembled WGS sequence"/>
</dbReference>
<dbReference type="Gene3D" id="2.40.30.170">
    <property type="match status" value="1"/>
</dbReference>
<dbReference type="Pfam" id="PF25954">
    <property type="entry name" value="Beta-barrel_RND_2"/>
    <property type="match status" value="1"/>
</dbReference>
<comment type="similarity">
    <text evidence="2">Belongs to the membrane fusion protein (MFP) (TC 8.A.1) family.</text>
</comment>
<evidence type="ECO:0000256" key="5">
    <source>
        <dbReference type="SAM" id="Coils"/>
    </source>
</evidence>